<dbReference type="EMBL" id="JPKZ01002267">
    <property type="protein sequence ID" value="KHN77572.1"/>
    <property type="molecule type" value="Genomic_DNA"/>
</dbReference>
<proteinExistence type="predicted"/>
<dbReference type="Proteomes" id="UP000031036">
    <property type="component" value="Unassembled WGS sequence"/>
</dbReference>
<dbReference type="AlphaFoldDB" id="A0A0B2V7X9"/>
<evidence type="ECO:0000313" key="3">
    <source>
        <dbReference type="Proteomes" id="UP000031036"/>
    </source>
</evidence>
<name>A0A0B2V7X9_TOXCA</name>
<evidence type="ECO:0000256" key="1">
    <source>
        <dbReference type="SAM" id="MobiDB-lite"/>
    </source>
</evidence>
<reference evidence="2 3" key="1">
    <citation type="submission" date="2014-11" db="EMBL/GenBank/DDBJ databases">
        <title>Genetic blueprint of the zoonotic pathogen Toxocara canis.</title>
        <authorList>
            <person name="Zhu X.-Q."/>
            <person name="Korhonen P.K."/>
            <person name="Cai H."/>
            <person name="Young N.D."/>
            <person name="Nejsum P."/>
            <person name="von Samson-Himmelstjerna G."/>
            <person name="Boag P.R."/>
            <person name="Tan P."/>
            <person name="Li Q."/>
            <person name="Min J."/>
            <person name="Yang Y."/>
            <person name="Wang X."/>
            <person name="Fang X."/>
            <person name="Hall R.S."/>
            <person name="Hofmann A."/>
            <person name="Sternberg P.W."/>
            <person name="Jex A.R."/>
            <person name="Gasser R.B."/>
        </authorList>
    </citation>
    <scope>NUCLEOTIDE SEQUENCE [LARGE SCALE GENOMIC DNA]</scope>
    <source>
        <strain evidence="2">PN_DK_2014</strain>
    </source>
</reference>
<gene>
    <name evidence="2" type="primary">PLCL1</name>
    <name evidence="2" type="ORF">Tcan_12490</name>
</gene>
<dbReference type="OrthoDB" id="269822at2759"/>
<dbReference type="InterPro" id="IPR035892">
    <property type="entry name" value="C2_domain_sf"/>
</dbReference>
<organism evidence="2 3">
    <name type="scientific">Toxocara canis</name>
    <name type="common">Canine roundworm</name>
    <dbReference type="NCBI Taxonomy" id="6265"/>
    <lineage>
        <taxon>Eukaryota</taxon>
        <taxon>Metazoa</taxon>
        <taxon>Ecdysozoa</taxon>
        <taxon>Nematoda</taxon>
        <taxon>Chromadorea</taxon>
        <taxon>Rhabditida</taxon>
        <taxon>Spirurina</taxon>
        <taxon>Ascaridomorpha</taxon>
        <taxon>Ascaridoidea</taxon>
        <taxon>Toxocaridae</taxon>
        <taxon>Toxocara</taxon>
    </lineage>
</organism>
<keyword evidence="3" id="KW-1185">Reference proteome</keyword>
<dbReference type="Gene3D" id="2.60.40.150">
    <property type="entry name" value="C2 domain"/>
    <property type="match status" value="1"/>
</dbReference>
<sequence>GYRHVPLLNNEGDPLENCTLFVHVAITNRRGGGAVTHAAHALLERWFAHVPSKAKKRGMSVKRKTQRAHTGMKMVGIRSVDDLFKIAVSPLADSIEMRNKLEAAMIDWQEQCGLGPAGTIRQGLRLMHTRTQTAALNASPPSSPRSSEELNGQKGEDNAPSFRISNDDNNYPIIKTYGVFPEQLQKTFSSLSNLLSICATILTKTDQLLTKLEDATKRIRESYDDLSHLCQEAGLRGLKATRASENFAWNVRLLKAQLTLMNKTQTEANDIFTQVFDSGCILGVLSEKCTMEMCSHRYGHISTC</sequence>
<accession>A0A0B2V7X9</accession>
<dbReference type="STRING" id="6265.A0A0B2V7X9"/>
<dbReference type="OMA" id="CNTELSQ"/>
<evidence type="ECO:0000313" key="2">
    <source>
        <dbReference type="EMBL" id="KHN77572.1"/>
    </source>
</evidence>
<feature type="non-terminal residue" evidence="2">
    <location>
        <position position="1"/>
    </location>
</feature>
<protein>
    <submittedName>
        <fullName evidence="2">Inactive phospholipase C-like protein 1</fullName>
    </submittedName>
</protein>
<feature type="region of interest" description="Disordered" evidence="1">
    <location>
        <begin position="133"/>
        <end position="166"/>
    </location>
</feature>
<comment type="caution">
    <text evidence="2">The sequence shown here is derived from an EMBL/GenBank/DDBJ whole genome shotgun (WGS) entry which is preliminary data.</text>
</comment>